<organism evidence="9 10">
    <name type="scientific">Limnohabitans radicicola</name>
    <dbReference type="NCBI Taxonomy" id="2771427"/>
    <lineage>
        <taxon>Bacteria</taxon>
        <taxon>Pseudomonadati</taxon>
        <taxon>Pseudomonadota</taxon>
        <taxon>Betaproteobacteria</taxon>
        <taxon>Burkholderiales</taxon>
        <taxon>Comamonadaceae</taxon>
        <taxon>Limnohabitans</taxon>
    </lineage>
</organism>
<dbReference type="PANTHER" id="PTHR39322:SF1">
    <property type="entry name" value="ISOVALERYL-HOMOSERINE LACTONE SYNTHASE"/>
    <property type="match status" value="1"/>
</dbReference>
<keyword evidence="4 8" id="KW-0949">S-adenosyl-L-methionine</keyword>
<evidence type="ECO:0000313" key="10">
    <source>
        <dbReference type="Proteomes" id="UP000647424"/>
    </source>
</evidence>
<proteinExistence type="inferred from homology"/>
<dbReference type="Pfam" id="PF00765">
    <property type="entry name" value="Autoind_synth"/>
    <property type="match status" value="1"/>
</dbReference>
<dbReference type="PRINTS" id="PR01549">
    <property type="entry name" value="AUTOINDCRSYN"/>
</dbReference>
<dbReference type="GO" id="GO:0061579">
    <property type="term" value="F:N-acyl homoserine lactone synthase activity"/>
    <property type="evidence" value="ECO:0007669"/>
    <property type="project" value="UniProtKB-UniRule"/>
</dbReference>
<sequence length="189" mass="21029">MQHYSAGTRQQLPSPLFEQMGHYRRSVFIEQLGWELQTTNGMELDEFDGPNAVYVCSHDDMGQVSGVARLLPTTAPYLMEKVFPELWAGTQLPHDPSIWELSRFAAAASTQNQQASTHQASAYHAEELLLSVMRTSLALGAHTLVTVSPVGMERLLRRNGYRVERAGSPIINHGLPIVSLLIDCKQARN</sequence>
<accession>A0A927FFF5</accession>
<dbReference type="GO" id="GO:0009372">
    <property type="term" value="P:quorum sensing"/>
    <property type="evidence" value="ECO:0007669"/>
    <property type="project" value="UniProtKB-UniRule"/>
</dbReference>
<evidence type="ECO:0000256" key="8">
    <source>
        <dbReference type="RuleBase" id="RU361135"/>
    </source>
</evidence>
<dbReference type="EMBL" id="JACYFT010000002">
    <property type="protein sequence ID" value="MBD8050445.1"/>
    <property type="molecule type" value="Genomic_DNA"/>
</dbReference>
<evidence type="ECO:0000256" key="6">
    <source>
        <dbReference type="ARBA" id="ARBA00048576"/>
    </source>
</evidence>
<dbReference type="GO" id="GO:0007165">
    <property type="term" value="P:signal transduction"/>
    <property type="evidence" value="ECO:0007669"/>
    <property type="project" value="TreeGrafter"/>
</dbReference>
<dbReference type="Proteomes" id="UP000647424">
    <property type="component" value="Unassembled WGS sequence"/>
</dbReference>
<evidence type="ECO:0000256" key="7">
    <source>
        <dbReference type="PROSITE-ProRule" id="PRU00533"/>
    </source>
</evidence>
<keyword evidence="3 8" id="KW-0808">Transferase</keyword>
<evidence type="ECO:0000256" key="2">
    <source>
        <dbReference type="ARBA" id="ARBA00022654"/>
    </source>
</evidence>
<evidence type="ECO:0000256" key="5">
    <source>
        <dbReference type="ARBA" id="ARBA00022929"/>
    </source>
</evidence>
<dbReference type="Gene3D" id="3.40.630.30">
    <property type="match status" value="1"/>
</dbReference>
<dbReference type="RefSeq" id="WP_191818959.1">
    <property type="nucleotide sequence ID" value="NZ_JACYFT010000002.1"/>
</dbReference>
<keyword evidence="5 7" id="KW-0071">Autoinducer synthesis</keyword>
<dbReference type="EC" id="2.3.1.184" evidence="1 8"/>
<evidence type="ECO:0000256" key="1">
    <source>
        <dbReference type="ARBA" id="ARBA00012340"/>
    </source>
</evidence>
<dbReference type="AlphaFoldDB" id="A0A927FFF5"/>
<gene>
    <name evidence="9" type="ORF">IC609_07805</name>
</gene>
<reference evidence="9" key="1">
    <citation type="submission" date="2020-09" db="EMBL/GenBank/DDBJ databases">
        <title>Genome seq and assembly of Limnohabitants sp.</title>
        <authorList>
            <person name="Chhetri G."/>
        </authorList>
    </citation>
    <scope>NUCLEOTIDE SEQUENCE</scope>
    <source>
        <strain evidence="9">JUR4</strain>
    </source>
</reference>
<evidence type="ECO:0000256" key="3">
    <source>
        <dbReference type="ARBA" id="ARBA00022679"/>
    </source>
</evidence>
<dbReference type="InterPro" id="IPR016181">
    <property type="entry name" value="Acyl_CoA_acyltransferase"/>
</dbReference>
<evidence type="ECO:0000256" key="4">
    <source>
        <dbReference type="ARBA" id="ARBA00022691"/>
    </source>
</evidence>
<name>A0A927FFF5_9BURK</name>
<dbReference type="SUPFAM" id="SSF55729">
    <property type="entry name" value="Acyl-CoA N-acyltransferases (Nat)"/>
    <property type="match status" value="1"/>
</dbReference>
<evidence type="ECO:0000313" key="9">
    <source>
        <dbReference type="EMBL" id="MBD8050445.1"/>
    </source>
</evidence>
<dbReference type="PROSITE" id="PS00949">
    <property type="entry name" value="AUTOINDUCER_SYNTH_1"/>
    <property type="match status" value="1"/>
</dbReference>
<dbReference type="InterPro" id="IPR018311">
    <property type="entry name" value="Autoind_synth_CS"/>
</dbReference>
<comment type="caution">
    <text evidence="9">The sequence shown here is derived from an EMBL/GenBank/DDBJ whole genome shotgun (WGS) entry which is preliminary data.</text>
</comment>
<dbReference type="InterPro" id="IPR001690">
    <property type="entry name" value="Autoind_synthase"/>
</dbReference>
<dbReference type="PROSITE" id="PS51187">
    <property type="entry name" value="AUTOINDUCER_SYNTH_2"/>
    <property type="match status" value="1"/>
</dbReference>
<dbReference type="PANTHER" id="PTHR39322">
    <property type="entry name" value="ACYL-HOMOSERINE-LACTONE SYNTHASE"/>
    <property type="match status" value="1"/>
</dbReference>
<keyword evidence="2 7" id="KW-0673">Quorum sensing</keyword>
<keyword evidence="10" id="KW-1185">Reference proteome</keyword>
<protein>
    <recommendedName>
        <fullName evidence="1 8">Acyl-homoserine-lactone synthase</fullName>
        <ecNumber evidence="1 8">2.3.1.184</ecNumber>
    </recommendedName>
    <alternativeName>
        <fullName evidence="8">Autoinducer synthesis protein</fullName>
    </alternativeName>
</protein>
<comment type="catalytic activity">
    <reaction evidence="6 8">
        <text>a fatty acyl-[ACP] + S-adenosyl-L-methionine = an N-acyl-L-homoserine lactone + S-methyl-5'-thioadenosine + holo-[ACP] + H(+)</text>
        <dbReference type="Rhea" id="RHEA:10096"/>
        <dbReference type="Rhea" id="RHEA-COMP:9685"/>
        <dbReference type="Rhea" id="RHEA-COMP:14125"/>
        <dbReference type="ChEBI" id="CHEBI:15378"/>
        <dbReference type="ChEBI" id="CHEBI:17509"/>
        <dbReference type="ChEBI" id="CHEBI:55474"/>
        <dbReference type="ChEBI" id="CHEBI:59789"/>
        <dbReference type="ChEBI" id="CHEBI:64479"/>
        <dbReference type="ChEBI" id="CHEBI:138651"/>
        <dbReference type="EC" id="2.3.1.184"/>
    </reaction>
</comment>
<comment type="similarity">
    <text evidence="7 8">Belongs to the autoinducer synthase family.</text>
</comment>